<evidence type="ECO:0000313" key="2">
    <source>
        <dbReference type="EMBL" id="CAG7727417.1"/>
    </source>
</evidence>
<gene>
    <name evidence="2" type="ORF">AFUS01_LOCUS16261</name>
</gene>
<sequence>MSSKPPHLGPVTAAGIGKPDPNPSNYSIKGVVRIPPRLSKSKQGSQTPPGSLFIFKNPLANKEEIPVEDEPKSEDRLVPAPQVVDQGNITVTLVTSSKSIATDKDDHKSPIKETKKSDISSSKSKKSTKHSKLTPLNILRSLTAPKSAEPRGHYYDTVKDAILNDQSMRNRIFEARMNELNKAAQIPSSLSQGKSSKYSVSKKASVTSKSSTRSKTKSRKAPHTAPDQQDRSDSKSKKRASTVSKKGASNKKNVIKGKKSKALQDSIPSTTNDDNGPGNKEINELFPMKRSSKPFDWTDSILGPLVPKQDSNGSTNRREDNPTSGESLADPSKFSPLVKTTSSLVKISRNRSPSSIASSKNSRKASSTSSSRTKSRKSKVKKDNRNKTSRSHSPTSSTNSKSSSRRTRERKKKIQILKKQLDRDDNNFKKDKKFPPLQELLANCESYMNWSHRIFSNESLKRYISDIELAYLEPPPSGEYIKNEVLRYDSFECVANLGALCFFQIEFNQLQAAKETIDKTKEFVDESMKKGFFQKDQIYSLDYVWDFLRLYASKREWDLRSQFKHFPEMNLQGFTQNLDTLKPNVKAGIYGLKAYYLSLIGACFDKQVETLRKAINLDHECYEWHCCLQRVLRHRRKSHAKPSSQPKLNYSIEDELQESSIALKIAPNHPRCVLGSMQVLADMATLEDSAFKWNVITFGANKFYKMASVVKYLKDEAKKVIRHLPQSLDANLILADLFLTQLPKNYRDTKLGKECLDRCLLHHPESAKANLRIAQYHLNVNHNYSEAEMYFDTAFSLDNRNYTALTGLLHSMMRTMVKRQDVILDVIKKQVKKSHWSQKQLATLRYLRGLTLFGTSRAPEALEEFLQAYKMDEVSIAFHELPAIHRHFGWPGWPASTVLNFGNLRIEAEVFKEELTNSNHDKDAKIVSAIIKAINKADEVDKQQRRARKKQLSYRNSVSSSSTRGSFN</sequence>
<accession>A0A8J2JZC9</accession>
<evidence type="ECO:0000256" key="1">
    <source>
        <dbReference type="SAM" id="MobiDB-lite"/>
    </source>
</evidence>
<feature type="compositionally biased region" description="Basic and acidic residues" evidence="1">
    <location>
        <begin position="419"/>
        <end position="429"/>
    </location>
</feature>
<feature type="compositionally biased region" description="Basic residues" evidence="1">
    <location>
        <begin position="403"/>
        <end position="416"/>
    </location>
</feature>
<proteinExistence type="predicted"/>
<feature type="compositionally biased region" description="Low complexity" evidence="1">
    <location>
        <begin position="953"/>
        <end position="968"/>
    </location>
</feature>
<name>A0A8J2JZC9_9HEXA</name>
<feature type="compositionally biased region" description="Low complexity" evidence="1">
    <location>
        <begin position="350"/>
        <end position="372"/>
    </location>
</feature>
<feature type="compositionally biased region" description="Low complexity" evidence="1">
    <location>
        <begin position="391"/>
        <end position="402"/>
    </location>
</feature>
<feature type="compositionally biased region" description="Basic and acidic residues" evidence="1">
    <location>
        <begin position="148"/>
        <end position="159"/>
    </location>
</feature>
<feature type="region of interest" description="Disordered" evidence="1">
    <location>
        <begin position="183"/>
        <end position="429"/>
    </location>
</feature>
<dbReference type="EMBL" id="CAJVCH010148311">
    <property type="protein sequence ID" value="CAG7727417.1"/>
    <property type="molecule type" value="Genomic_DNA"/>
</dbReference>
<keyword evidence="3" id="KW-1185">Reference proteome</keyword>
<organism evidence="2 3">
    <name type="scientific">Allacma fusca</name>
    <dbReference type="NCBI Taxonomy" id="39272"/>
    <lineage>
        <taxon>Eukaryota</taxon>
        <taxon>Metazoa</taxon>
        <taxon>Ecdysozoa</taxon>
        <taxon>Arthropoda</taxon>
        <taxon>Hexapoda</taxon>
        <taxon>Collembola</taxon>
        <taxon>Symphypleona</taxon>
        <taxon>Sminthuridae</taxon>
        <taxon>Allacma</taxon>
    </lineage>
</organism>
<feature type="compositionally biased region" description="Basic and acidic residues" evidence="1">
    <location>
        <begin position="61"/>
        <end position="77"/>
    </location>
</feature>
<feature type="compositionally biased region" description="Polar residues" evidence="1">
    <location>
        <begin position="85"/>
        <end position="100"/>
    </location>
</feature>
<feature type="compositionally biased region" description="Basic residues" evidence="1">
    <location>
        <begin position="123"/>
        <end position="132"/>
    </location>
</feature>
<reference evidence="2" key="1">
    <citation type="submission" date="2021-06" db="EMBL/GenBank/DDBJ databases">
        <authorList>
            <person name="Hodson N. C."/>
            <person name="Mongue J. A."/>
            <person name="Jaron S. K."/>
        </authorList>
    </citation>
    <scope>NUCLEOTIDE SEQUENCE</scope>
</reference>
<feature type="region of interest" description="Disordered" evidence="1">
    <location>
        <begin position="1"/>
        <end position="165"/>
    </location>
</feature>
<protein>
    <submittedName>
        <fullName evidence="2">Uncharacterized protein</fullName>
    </submittedName>
</protein>
<feature type="compositionally biased region" description="Basic and acidic residues" evidence="1">
    <location>
        <begin position="101"/>
        <end position="118"/>
    </location>
</feature>
<feature type="region of interest" description="Disordered" evidence="1">
    <location>
        <begin position="945"/>
        <end position="968"/>
    </location>
</feature>
<dbReference type="AlphaFoldDB" id="A0A8J2JZC9"/>
<dbReference type="Proteomes" id="UP000708208">
    <property type="component" value="Unassembled WGS sequence"/>
</dbReference>
<feature type="compositionally biased region" description="Basic residues" evidence="1">
    <location>
        <begin position="212"/>
        <end position="222"/>
    </location>
</feature>
<evidence type="ECO:0000313" key="3">
    <source>
        <dbReference type="Proteomes" id="UP000708208"/>
    </source>
</evidence>
<feature type="compositionally biased region" description="Low complexity" evidence="1">
    <location>
        <begin position="188"/>
        <end position="211"/>
    </location>
</feature>
<comment type="caution">
    <text evidence="2">The sequence shown here is derived from an EMBL/GenBank/DDBJ whole genome shotgun (WGS) entry which is preliminary data.</text>
</comment>